<dbReference type="InterPro" id="IPR001623">
    <property type="entry name" value="DnaJ_domain"/>
</dbReference>
<keyword evidence="2" id="KW-1185">Reference proteome</keyword>
<gene>
    <name evidence="1" type="ORF">Asppvi_009879</name>
</gene>
<organism evidence="1 2">
    <name type="scientific">Aspergillus pseudoviridinutans</name>
    <dbReference type="NCBI Taxonomy" id="1517512"/>
    <lineage>
        <taxon>Eukaryota</taxon>
        <taxon>Fungi</taxon>
        <taxon>Dikarya</taxon>
        <taxon>Ascomycota</taxon>
        <taxon>Pezizomycotina</taxon>
        <taxon>Eurotiomycetes</taxon>
        <taxon>Eurotiomycetidae</taxon>
        <taxon>Eurotiales</taxon>
        <taxon>Aspergillaceae</taxon>
        <taxon>Aspergillus</taxon>
        <taxon>Aspergillus subgen. Fumigati</taxon>
    </lineage>
</organism>
<evidence type="ECO:0000313" key="2">
    <source>
        <dbReference type="Proteomes" id="UP001043456"/>
    </source>
</evidence>
<dbReference type="CDD" id="cd06257">
    <property type="entry name" value="DnaJ"/>
    <property type="match status" value="1"/>
</dbReference>
<dbReference type="Gene3D" id="1.10.287.110">
    <property type="entry name" value="DnaJ domain"/>
    <property type="match status" value="1"/>
</dbReference>
<dbReference type="GeneID" id="67008489"/>
<accession>A0A9P3BND6</accession>
<dbReference type="OrthoDB" id="436519at2759"/>
<name>A0A9P3BND6_9EURO</name>
<sequence length="126" mass="14342">MSRYTVRCDYYAVLKIPHSADLATITNTYKRLAPEFQLLSEAYETLRDEDKRRECGSTYLQADHCDGSKHRKQNSTESSVSIPAVIERARRLVALYGQLQRVQDEIETLTHELGKDLLQLSGGPIV</sequence>
<proteinExistence type="predicted"/>
<protein>
    <submittedName>
        <fullName evidence="1">DNAj domain protein</fullName>
    </submittedName>
</protein>
<dbReference type="Proteomes" id="UP001043456">
    <property type="component" value="Unassembled WGS sequence"/>
</dbReference>
<dbReference type="EMBL" id="BHVY01000007">
    <property type="protein sequence ID" value="GIJ90914.1"/>
    <property type="molecule type" value="Genomic_DNA"/>
</dbReference>
<comment type="caution">
    <text evidence="1">The sequence shown here is derived from an EMBL/GenBank/DDBJ whole genome shotgun (WGS) entry which is preliminary data.</text>
</comment>
<dbReference type="RefSeq" id="XP_043161660.1">
    <property type="nucleotide sequence ID" value="XM_043305725.1"/>
</dbReference>
<reference evidence="1 2" key="1">
    <citation type="submission" date="2018-10" db="EMBL/GenBank/DDBJ databases">
        <title>Pan-genome distribution and transcriptional activeness of fungal secondary metabolism genes in Aspergillus section Fumigati.</title>
        <authorList>
            <person name="Takahashi H."/>
            <person name="Umemura M."/>
            <person name="Ninomiya A."/>
            <person name="Kusuya Y."/>
            <person name="Urayama S."/>
            <person name="Shimizu M."/>
            <person name="Watanabe A."/>
            <person name="Kamei K."/>
            <person name="Yaguchi T."/>
            <person name="Hagiwara D."/>
        </authorList>
    </citation>
    <scope>NUCLEOTIDE SEQUENCE [LARGE SCALE GENOMIC DNA]</scope>
    <source>
        <strain evidence="1 2">IFM 55266</strain>
    </source>
</reference>
<dbReference type="AlphaFoldDB" id="A0A9P3BND6"/>
<dbReference type="InterPro" id="IPR036869">
    <property type="entry name" value="J_dom_sf"/>
</dbReference>
<evidence type="ECO:0000313" key="1">
    <source>
        <dbReference type="EMBL" id="GIJ90914.1"/>
    </source>
</evidence>
<dbReference type="SUPFAM" id="SSF46565">
    <property type="entry name" value="Chaperone J-domain"/>
    <property type="match status" value="1"/>
</dbReference>